<dbReference type="NCBIfam" id="TIGR00682">
    <property type="entry name" value="lpxK"/>
    <property type="match status" value="1"/>
</dbReference>
<proteinExistence type="inferred from homology"/>
<evidence type="ECO:0000256" key="5">
    <source>
        <dbReference type="ARBA" id="ARBA00022516"/>
    </source>
</evidence>
<dbReference type="GO" id="GO:0005524">
    <property type="term" value="F:ATP binding"/>
    <property type="evidence" value="ECO:0007669"/>
    <property type="project" value="UniProtKB-UniRule"/>
</dbReference>
<gene>
    <name evidence="13 15" type="primary">lpxK</name>
    <name evidence="15" type="ORF">GS398_19500</name>
</gene>
<dbReference type="EMBL" id="WVHS01000005">
    <property type="protein sequence ID" value="MXV17494.1"/>
    <property type="molecule type" value="Genomic_DNA"/>
</dbReference>
<dbReference type="Proteomes" id="UP000451233">
    <property type="component" value="Unassembled WGS sequence"/>
</dbReference>
<evidence type="ECO:0000256" key="7">
    <source>
        <dbReference type="ARBA" id="ARBA00022679"/>
    </source>
</evidence>
<evidence type="ECO:0000256" key="4">
    <source>
        <dbReference type="ARBA" id="ARBA00016436"/>
    </source>
</evidence>
<comment type="similarity">
    <text evidence="13">Belongs to the LpxK family.</text>
</comment>
<evidence type="ECO:0000256" key="6">
    <source>
        <dbReference type="ARBA" id="ARBA00022556"/>
    </source>
</evidence>
<comment type="function">
    <text evidence="1 13">Transfers the gamma-phosphate of ATP to the 4'-position of a tetraacyldisaccharide 1-phosphate intermediate (termed DS-1-P) to form tetraacyldisaccharide 1,4'-bis-phosphate (lipid IVA).</text>
</comment>
<keyword evidence="8 13" id="KW-0547">Nucleotide-binding</keyword>
<dbReference type="EC" id="2.7.1.130" evidence="3 13"/>
<keyword evidence="10 13" id="KW-0067">ATP-binding</keyword>
<dbReference type="GO" id="GO:0005886">
    <property type="term" value="C:plasma membrane"/>
    <property type="evidence" value="ECO:0007669"/>
    <property type="project" value="TreeGrafter"/>
</dbReference>
<evidence type="ECO:0000313" key="16">
    <source>
        <dbReference type="Proteomes" id="UP000451233"/>
    </source>
</evidence>
<feature type="transmembrane region" description="Helical" evidence="14">
    <location>
        <begin position="6"/>
        <end position="27"/>
    </location>
</feature>
<dbReference type="InterPro" id="IPR027417">
    <property type="entry name" value="P-loop_NTPase"/>
</dbReference>
<keyword evidence="14" id="KW-1133">Transmembrane helix</keyword>
<dbReference type="SUPFAM" id="SSF52540">
    <property type="entry name" value="P-loop containing nucleoside triphosphate hydrolases"/>
    <property type="match status" value="1"/>
</dbReference>
<keyword evidence="6 13" id="KW-0441">Lipid A biosynthesis</keyword>
<evidence type="ECO:0000256" key="8">
    <source>
        <dbReference type="ARBA" id="ARBA00022741"/>
    </source>
</evidence>
<dbReference type="PANTHER" id="PTHR42724:SF1">
    <property type="entry name" value="TETRAACYLDISACCHARIDE 4'-KINASE, MITOCHONDRIAL-RELATED"/>
    <property type="match status" value="1"/>
</dbReference>
<comment type="pathway">
    <text evidence="2 13">Glycolipid biosynthesis; lipid IV(A) biosynthesis; lipid IV(A) from (3R)-3-hydroxytetradecanoyl-[acyl-carrier-protein] and UDP-N-acetyl-alpha-D-glucosamine: step 6/6.</text>
</comment>
<dbReference type="HAMAP" id="MF_00409">
    <property type="entry name" value="LpxK"/>
    <property type="match status" value="1"/>
</dbReference>
<keyword evidence="16" id="KW-1185">Reference proteome</keyword>
<keyword evidence="9 13" id="KW-0418">Kinase</keyword>
<dbReference type="GO" id="GO:0009244">
    <property type="term" value="P:lipopolysaccharide core region biosynthetic process"/>
    <property type="evidence" value="ECO:0007669"/>
    <property type="project" value="TreeGrafter"/>
</dbReference>
<dbReference type="GO" id="GO:0009029">
    <property type="term" value="F:lipid-A 4'-kinase activity"/>
    <property type="evidence" value="ECO:0007669"/>
    <property type="project" value="UniProtKB-UniRule"/>
</dbReference>
<comment type="caution">
    <text evidence="15">The sequence shown here is derived from an EMBL/GenBank/DDBJ whole genome shotgun (WGS) entry which is preliminary data.</text>
</comment>
<keyword evidence="14" id="KW-0472">Membrane</keyword>
<accession>A0A7K1Y2I4</accession>
<dbReference type="AlphaFoldDB" id="A0A7K1Y2I4"/>
<evidence type="ECO:0000256" key="12">
    <source>
        <dbReference type="ARBA" id="ARBA00029757"/>
    </source>
</evidence>
<keyword evidence="11 13" id="KW-0443">Lipid metabolism</keyword>
<dbReference type="UniPathway" id="UPA00359">
    <property type="reaction ID" value="UER00482"/>
</dbReference>
<evidence type="ECO:0000256" key="10">
    <source>
        <dbReference type="ARBA" id="ARBA00022840"/>
    </source>
</evidence>
<dbReference type="GO" id="GO:0009245">
    <property type="term" value="P:lipid A biosynthetic process"/>
    <property type="evidence" value="ECO:0007669"/>
    <property type="project" value="UniProtKB-UniRule"/>
</dbReference>
<sequence length="348" mass="38565">MIISALRLLLYPFSLLYGLVVIVRNFLYDRGWLASRRFPLPVISVGNLDVGGTGKSPMTEYLVRLLKDTCRVAVLSRGYGRKTTGYLELTAETPASEGGDEPVQIRRKFNDVTVAVCEDRVAGIERLCSSHDVVILDDAYQHRAVKPGLSLVLMEYGKLWNLRMLLPAGSLREPFAGRKRADLVVVTKAPAALTEHDMERAARRIGLYPGQRLFFSYLQYHDLQSLDGAGSKPLNTIAAGEVVVLLTGIANPAPLVAELNKYTSSIIHLSFPDHHAYTQKNIAKLAADGKGRLIITTEKDAQRLYSPALAETLKGLRVYYLPVTAKIHPPGETAFNEIIINYVNTRYL</sequence>
<dbReference type="InterPro" id="IPR003758">
    <property type="entry name" value="LpxK"/>
</dbReference>
<dbReference type="RefSeq" id="WP_160908496.1">
    <property type="nucleotide sequence ID" value="NZ_WVHS01000005.1"/>
</dbReference>
<evidence type="ECO:0000256" key="13">
    <source>
        <dbReference type="HAMAP-Rule" id="MF_00409"/>
    </source>
</evidence>
<dbReference type="PANTHER" id="PTHR42724">
    <property type="entry name" value="TETRAACYLDISACCHARIDE 4'-KINASE"/>
    <property type="match status" value="1"/>
</dbReference>
<evidence type="ECO:0000256" key="9">
    <source>
        <dbReference type="ARBA" id="ARBA00022777"/>
    </source>
</evidence>
<evidence type="ECO:0000256" key="11">
    <source>
        <dbReference type="ARBA" id="ARBA00023098"/>
    </source>
</evidence>
<keyword evidence="5 13" id="KW-0444">Lipid biosynthesis</keyword>
<name>A0A7K1Y2I4_9SPHI</name>
<keyword evidence="14" id="KW-0812">Transmembrane</keyword>
<comment type="catalytic activity">
    <reaction evidence="13">
        <text>a lipid A disaccharide + ATP = a lipid IVA + ADP + H(+)</text>
        <dbReference type="Rhea" id="RHEA:67840"/>
        <dbReference type="ChEBI" id="CHEBI:15378"/>
        <dbReference type="ChEBI" id="CHEBI:30616"/>
        <dbReference type="ChEBI" id="CHEBI:176343"/>
        <dbReference type="ChEBI" id="CHEBI:176425"/>
        <dbReference type="ChEBI" id="CHEBI:456216"/>
        <dbReference type="EC" id="2.7.1.130"/>
    </reaction>
</comment>
<reference evidence="15 16" key="1">
    <citation type="submission" date="2019-11" db="EMBL/GenBank/DDBJ databases">
        <title>Pedobacter sp. HMF7056 Genome sequencing and assembly.</title>
        <authorList>
            <person name="Kang H."/>
            <person name="Kim H."/>
            <person name="Joh K."/>
        </authorList>
    </citation>
    <scope>NUCLEOTIDE SEQUENCE [LARGE SCALE GENOMIC DNA]</scope>
    <source>
        <strain evidence="15 16">HMF7056</strain>
    </source>
</reference>
<evidence type="ECO:0000256" key="14">
    <source>
        <dbReference type="SAM" id="Phobius"/>
    </source>
</evidence>
<evidence type="ECO:0000256" key="2">
    <source>
        <dbReference type="ARBA" id="ARBA00004870"/>
    </source>
</evidence>
<evidence type="ECO:0000256" key="3">
    <source>
        <dbReference type="ARBA" id="ARBA00012071"/>
    </source>
</evidence>
<keyword evidence="7 13" id="KW-0808">Transferase</keyword>
<evidence type="ECO:0000256" key="1">
    <source>
        <dbReference type="ARBA" id="ARBA00002274"/>
    </source>
</evidence>
<protein>
    <recommendedName>
        <fullName evidence="4 13">Tetraacyldisaccharide 4'-kinase</fullName>
        <ecNumber evidence="3 13">2.7.1.130</ecNumber>
    </recommendedName>
    <alternativeName>
        <fullName evidence="12 13">Lipid A 4'-kinase</fullName>
    </alternativeName>
</protein>
<evidence type="ECO:0000313" key="15">
    <source>
        <dbReference type="EMBL" id="MXV17494.1"/>
    </source>
</evidence>
<organism evidence="15 16">
    <name type="scientific">Hufsiella ginkgonis</name>
    <dbReference type="NCBI Taxonomy" id="2695274"/>
    <lineage>
        <taxon>Bacteria</taxon>
        <taxon>Pseudomonadati</taxon>
        <taxon>Bacteroidota</taxon>
        <taxon>Sphingobacteriia</taxon>
        <taxon>Sphingobacteriales</taxon>
        <taxon>Sphingobacteriaceae</taxon>
        <taxon>Hufsiella</taxon>
    </lineage>
</organism>
<dbReference type="Pfam" id="PF02606">
    <property type="entry name" value="LpxK"/>
    <property type="match status" value="1"/>
</dbReference>
<comment type="caution">
    <text evidence="13">Lacks conserved residue(s) required for the propagation of feature annotation.</text>
</comment>